<evidence type="ECO:0000259" key="11">
    <source>
        <dbReference type="PROSITE" id="PS51171"/>
    </source>
</evidence>
<dbReference type="Pfam" id="PF00800">
    <property type="entry name" value="PDT"/>
    <property type="match status" value="1"/>
</dbReference>
<evidence type="ECO:0000256" key="2">
    <source>
        <dbReference type="ARBA" id="ARBA00013147"/>
    </source>
</evidence>
<dbReference type="PROSITE" id="PS51171">
    <property type="entry name" value="PREPHENATE_DEHYDR_3"/>
    <property type="match status" value="1"/>
</dbReference>
<keyword evidence="4" id="KW-0028">Amino-acid biosynthesis</keyword>
<dbReference type="PANTHER" id="PTHR21022">
    <property type="entry name" value="PREPHENATE DEHYDRATASE P PROTEIN"/>
    <property type="match status" value="1"/>
</dbReference>
<dbReference type="GO" id="GO:0004664">
    <property type="term" value="F:prephenate dehydratase activity"/>
    <property type="evidence" value="ECO:0007669"/>
    <property type="project" value="UniProtKB-EC"/>
</dbReference>
<accession>A0A068VUM4</accession>
<dbReference type="InterPro" id="IPR008242">
    <property type="entry name" value="Chor_mutase/pphenate_deHydtase"/>
</dbReference>
<evidence type="ECO:0000259" key="12">
    <source>
        <dbReference type="PROSITE" id="PS51671"/>
    </source>
</evidence>
<dbReference type="UniPathway" id="UPA00121">
    <property type="reaction ID" value="UER00345"/>
</dbReference>
<evidence type="ECO:0000256" key="4">
    <source>
        <dbReference type="ARBA" id="ARBA00022605"/>
    </source>
</evidence>
<keyword evidence="5" id="KW-0057">Aromatic amino acid biosynthesis</keyword>
<dbReference type="AlphaFoldDB" id="A0A068VUM4"/>
<evidence type="ECO:0000256" key="6">
    <source>
        <dbReference type="ARBA" id="ARBA00023222"/>
    </source>
</evidence>
<protein>
    <recommendedName>
        <fullName evidence="3">Prephenate dehydratase</fullName>
        <ecNumber evidence="2">4.2.1.51</ecNumber>
    </recommendedName>
</protein>
<dbReference type="Gene3D" id="3.30.70.260">
    <property type="match status" value="1"/>
</dbReference>
<reference evidence="13" key="1">
    <citation type="submission" date="2014-08" db="EMBL/GenBank/DDBJ databases">
        <authorList>
            <person name="Falentin Helene"/>
        </authorList>
    </citation>
    <scope>NUCLEOTIDE SEQUENCE</scope>
</reference>
<dbReference type="SUPFAM" id="SSF53850">
    <property type="entry name" value="Periplasmic binding protein-like II"/>
    <property type="match status" value="1"/>
</dbReference>
<feature type="compositionally biased region" description="Polar residues" evidence="10">
    <location>
        <begin position="309"/>
        <end position="328"/>
    </location>
</feature>
<dbReference type="PROSITE" id="PS51671">
    <property type="entry name" value="ACT"/>
    <property type="match status" value="1"/>
</dbReference>
<proteinExistence type="predicted"/>
<dbReference type="SUPFAM" id="SSF55021">
    <property type="entry name" value="ACT-like"/>
    <property type="match status" value="1"/>
</dbReference>
<dbReference type="EC" id="4.2.1.51" evidence="2"/>
<dbReference type="GO" id="GO:0009094">
    <property type="term" value="P:L-phenylalanine biosynthetic process"/>
    <property type="evidence" value="ECO:0007669"/>
    <property type="project" value="UniProtKB-UniPathway"/>
</dbReference>
<evidence type="ECO:0000256" key="1">
    <source>
        <dbReference type="ARBA" id="ARBA00004741"/>
    </source>
</evidence>
<organism evidence="13">
    <name type="scientific">Propionibacterium freudenreichii subsp. freudenreichii</name>
    <dbReference type="NCBI Taxonomy" id="66712"/>
    <lineage>
        <taxon>Bacteria</taxon>
        <taxon>Bacillati</taxon>
        <taxon>Actinomycetota</taxon>
        <taxon>Actinomycetes</taxon>
        <taxon>Propionibacteriales</taxon>
        <taxon>Propionibacteriaceae</taxon>
        <taxon>Propionibacterium</taxon>
    </lineage>
</organism>
<dbReference type="EMBL" id="LM676396">
    <property type="protein sequence ID" value="CEP26194.1"/>
    <property type="molecule type" value="Genomic_DNA"/>
</dbReference>
<keyword evidence="6" id="KW-0584">Phenylalanine biosynthesis</keyword>
<feature type="site" description="Essential for prephenate dehydratase activity" evidence="9">
    <location>
        <position position="173"/>
    </location>
</feature>
<evidence type="ECO:0000256" key="5">
    <source>
        <dbReference type="ARBA" id="ARBA00023141"/>
    </source>
</evidence>
<dbReference type="InterPro" id="IPR001086">
    <property type="entry name" value="Preph_deHydtase"/>
</dbReference>
<gene>
    <name evidence="13" type="primary">pheA</name>
    <name evidence="13" type="ORF">PFCIRM138_05310</name>
</gene>
<evidence type="ECO:0000256" key="9">
    <source>
        <dbReference type="PIRSR" id="PIRSR001500-2"/>
    </source>
</evidence>
<evidence type="ECO:0000256" key="3">
    <source>
        <dbReference type="ARBA" id="ARBA00021872"/>
    </source>
</evidence>
<comment type="pathway">
    <text evidence="1">Amino-acid biosynthesis; L-phenylalanine biosynthesis; phenylpyruvate from prephenate: step 1/1.</text>
</comment>
<evidence type="ECO:0000313" key="13">
    <source>
        <dbReference type="EMBL" id="CEP26194.1"/>
    </source>
</evidence>
<evidence type="ECO:0000256" key="10">
    <source>
        <dbReference type="SAM" id="MobiDB-lite"/>
    </source>
</evidence>
<dbReference type="PANTHER" id="PTHR21022:SF19">
    <property type="entry name" value="PREPHENATE DEHYDRATASE-RELATED"/>
    <property type="match status" value="1"/>
</dbReference>
<dbReference type="CDD" id="cd13632">
    <property type="entry name" value="PBP2_Aa-PDT_like"/>
    <property type="match status" value="1"/>
</dbReference>
<dbReference type="GO" id="GO:0005737">
    <property type="term" value="C:cytoplasm"/>
    <property type="evidence" value="ECO:0007669"/>
    <property type="project" value="TreeGrafter"/>
</dbReference>
<dbReference type="InterPro" id="IPR045865">
    <property type="entry name" value="ACT-like_dom_sf"/>
</dbReference>
<name>A0A068VUM4_PROFF</name>
<dbReference type="NCBIfam" id="NF008865">
    <property type="entry name" value="PRK11898.1"/>
    <property type="match status" value="1"/>
</dbReference>
<dbReference type="InterPro" id="IPR018528">
    <property type="entry name" value="Preph_deHydtase_CS"/>
</dbReference>
<dbReference type="FunFam" id="3.30.70.260:FF:000012">
    <property type="entry name" value="Prephenate dehydratase"/>
    <property type="match status" value="1"/>
</dbReference>
<feature type="domain" description="Prephenate dehydratase" evidence="11">
    <location>
        <begin position="1"/>
        <end position="180"/>
    </location>
</feature>
<evidence type="ECO:0000256" key="7">
    <source>
        <dbReference type="ARBA" id="ARBA00023239"/>
    </source>
</evidence>
<dbReference type="RefSeq" id="WP_036942954.1">
    <property type="nucleotide sequence ID" value="NZ_HG975506.1"/>
</dbReference>
<dbReference type="PIRSF" id="PIRSF001500">
    <property type="entry name" value="Chor_mut_pdt_Ppr"/>
    <property type="match status" value="1"/>
</dbReference>
<dbReference type="InterPro" id="IPR002912">
    <property type="entry name" value="ACT_dom"/>
</dbReference>
<dbReference type="CDD" id="cd04905">
    <property type="entry name" value="ACT_CM-PDT"/>
    <property type="match status" value="1"/>
</dbReference>
<feature type="domain" description="ACT" evidence="12">
    <location>
        <begin position="195"/>
        <end position="273"/>
    </location>
</feature>
<keyword evidence="7 13" id="KW-0456">Lyase</keyword>
<comment type="catalytic activity">
    <reaction evidence="8">
        <text>prephenate + H(+) = 3-phenylpyruvate + CO2 + H2O</text>
        <dbReference type="Rhea" id="RHEA:21648"/>
        <dbReference type="ChEBI" id="CHEBI:15377"/>
        <dbReference type="ChEBI" id="CHEBI:15378"/>
        <dbReference type="ChEBI" id="CHEBI:16526"/>
        <dbReference type="ChEBI" id="CHEBI:18005"/>
        <dbReference type="ChEBI" id="CHEBI:29934"/>
        <dbReference type="EC" id="4.2.1.51"/>
    </reaction>
</comment>
<dbReference type="PROSITE" id="PS00857">
    <property type="entry name" value="PREPHENATE_DEHYDR_1"/>
    <property type="match status" value="1"/>
</dbReference>
<feature type="region of interest" description="Disordered" evidence="10">
    <location>
        <begin position="308"/>
        <end position="328"/>
    </location>
</feature>
<evidence type="ECO:0000256" key="8">
    <source>
        <dbReference type="ARBA" id="ARBA00047848"/>
    </source>
</evidence>
<dbReference type="Gene3D" id="3.40.190.10">
    <property type="entry name" value="Periplasmic binding protein-like II"/>
    <property type="match status" value="2"/>
</dbReference>
<sequence length="328" mass="34626">MLGYFGPEGTFTHQALLSVSEDEATPFSTVAAALDAVRAEEIDAAMVPIENSVEGSVSATIDNLGSLDAPRLQIMQEVLVEVTFDLCARPGTTLDQVHRIITHPHAAAQVRDWLSLHLPDAEVIERGSTAAAAQAVSDPDSGFDAAVCAPIAGRLYGLVPLATDIADNDAAVTRFVLVGRPGRPALATGADKTTLVAYMRHDEPGALLSILQQFAVRGVNLCRIESRPTKTTLGNYCFNMDAEGHLDDFRVAAALMGLKRVCKDVIFLGSYARADQQLPNVPVGAKDSDYRAAGAWLEGLGGNMIINAPGSTSASNSDPDPTRSPSNS</sequence>